<dbReference type="Proteomes" id="UP000245765">
    <property type="component" value="Unassembled WGS sequence"/>
</dbReference>
<dbReference type="InterPro" id="IPR025944">
    <property type="entry name" value="Sigma_54_int_dom_CS"/>
</dbReference>
<dbReference type="Gene3D" id="1.10.10.60">
    <property type="entry name" value="Homeodomain-like"/>
    <property type="match status" value="1"/>
</dbReference>
<dbReference type="InterPro" id="IPR002078">
    <property type="entry name" value="Sigma_54_int"/>
</dbReference>
<dbReference type="GO" id="GO:0000160">
    <property type="term" value="P:phosphorelay signal transduction system"/>
    <property type="evidence" value="ECO:0007669"/>
    <property type="project" value="UniProtKB-KW"/>
</dbReference>
<dbReference type="InterPro" id="IPR011006">
    <property type="entry name" value="CheY-like_superfamily"/>
</dbReference>
<dbReference type="SUPFAM" id="SSF52172">
    <property type="entry name" value="CheY-like"/>
    <property type="match status" value="1"/>
</dbReference>
<comment type="caution">
    <text evidence="11">The sequence shown here is derived from an EMBL/GenBank/DDBJ whole genome shotgun (WGS) entry which is preliminary data.</text>
</comment>
<keyword evidence="7" id="KW-0804">Transcription</keyword>
<dbReference type="SMART" id="SM00382">
    <property type="entry name" value="AAA"/>
    <property type="match status" value="1"/>
</dbReference>
<dbReference type="OrthoDB" id="9770562at2"/>
<evidence type="ECO:0000256" key="2">
    <source>
        <dbReference type="ARBA" id="ARBA00022840"/>
    </source>
</evidence>
<dbReference type="GO" id="GO:0043565">
    <property type="term" value="F:sequence-specific DNA binding"/>
    <property type="evidence" value="ECO:0007669"/>
    <property type="project" value="InterPro"/>
</dbReference>
<evidence type="ECO:0000259" key="10">
    <source>
        <dbReference type="PROSITE" id="PS50110"/>
    </source>
</evidence>
<evidence type="ECO:0000256" key="8">
    <source>
        <dbReference type="PROSITE-ProRule" id="PRU00169"/>
    </source>
</evidence>
<dbReference type="InterPro" id="IPR001789">
    <property type="entry name" value="Sig_transdc_resp-reg_receiver"/>
</dbReference>
<evidence type="ECO:0000256" key="6">
    <source>
        <dbReference type="ARBA" id="ARBA00023159"/>
    </source>
</evidence>
<name>A0A317FDM3_9PROT</name>
<keyword evidence="8" id="KW-0597">Phosphoprotein</keyword>
<dbReference type="InterPro" id="IPR058031">
    <property type="entry name" value="AAA_lid_NorR"/>
</dbReference>
<keyword evidence="6" id="KW-0010">Activator</keyword>
<evidence type="ECO:0000313" key="12">
    <source>
        <dbReference type="Proteomes" id="UP000245765"/>
    </source>
</evidence>
<dbReference type="SUPFAM" id="SSF52540">
    <property type="entry name" value="P-loop containing nucleoside triphosphate hydrolases"/>
    <property type="match status" value="1"/>
</dbReference>
<dbReference type="Pfam" id="PF00158">
    <property type="entry name" value="Sigma54_activat"/>
    <property type="match status" value="1"/>
</dbReference>
<dbReference type="PROSITE" id="PS00676">
    <property type="entry name" value="SIGMA54_INTERACT_2"/>
    <property type="match status" value="1"/>
</dbReference>
<dbReference type="Gene3D" id="3.40.50.300">
    <property type="entry name" value="P-loop containing nucleotide triphosphate hydrolases"/>
    <property type="match status" value="1"/>
</dbReference>
<dbReference type="SMART" id="SM00448">
    <property type="entry name" value="REC"/>
    <property type="match status" value="1"/>
</dbReference>
<sequence length="462" mass="50257">MGHGILLVEDEATLARNVQRYLERDGFELRIAATMRAGWRDFEEFRPDVVLLDLNLPDGSGLDLLARIRAADRQAKVIILTGHGSVQTAVEAMKSGAWDYLAKPIALGELKLLVDKALGQGRMEETLSYYRGRDARQGGLEAMLGASPAITDLKARIAGLLQAERAMAEGDAPPPVLIRGETGSGKELVARALHYDGRRAEAPFIEVNCATLPAQLVEGELFGHERGAFTDARERRIGLVEAAHGGTLFLDEIGELEPAVQAKLLKVLEDRTVRRLGAVRERRVDVRFVAATHRPLEALVKEGRFRADLYYRLSVVQLVVPPLRERAGDAAMLAAHFLALHGRRYGRPGLRLDAAALDLVARHPWPGNVRELRNAMEQAALAAGEARELGAAHVALAPAPGADLPSPGPTLRQMERDTLVQMLDRTGGNVSQAARLLGISRDTMRYRMAKHGLDAAAGLESA</sequence>
<keyword evidence="1" id="KW-0547">Nucleotide-binding</keyword>
<dbReference type="Pfam" id="PF02954">
    <property type="entry name" value="HTH_8"/>
    <property type="match status" value="1"/>
</dbReference>
<feature type="modified residue" description="4-aspartylphosphate" evidence="8">
    <location>
        <position position="53"/>
    </location>
</feature>
<dbReference type="InterPro" id="IPR002197">
    <property type="entry name" value="HTH_Fis"/>
</dbReference>
<dbReference type="EMBL" id="QGNA01000004">
    <property type="protein sequence ID" value="PWS35668.1"/>
    <property type="molecule type" value="Genomic_DNA"/>
</dbReference>
<dbReference type="GO" id="GO:0005524">
    <property type="term" value="F:ATP binding"/>
    <property type="evidence" value="ECO:0007669"/>
    <property type="project" value="UniProtKB-KW"/>
</dbReference>
<evidence type="ECO:0000256" key="5">
    <source>
        <dbReference type="ARBA" id="ARBA00023125"/>
    </source>
</evidence>
<dbReference type="InterPro" id="IPR025662">
    <property type="entry name" value="Sigma_54_int_dom_ATP-bd_1"/>
</dbReference>
<dbReference type="CDD" id="cd00009">
    <property type="entry name" value="AAA"/>
    <property type="match status" value="1"/>
</dbReference>
<dbReference type="Pfam" id="PF25601">
    <property type="entry name" value="AAA_lid_14"/>
    <property type="match status" value="1"/>
</dbReference>
<keyword evidence="4" id="KW-0805">Transcription regulation</keyword>
<protein>
    <submittedName>
        <fullName evidence="11">Sigma-54-dependent Fis family transcriptional regulator</fullName>
    </submittedName>
</protein>
<dbReference type="Gene3D" id="1.10.8.60">
    <property type="match status" value="1"/>
</dbReference>
<evidence type="ECO:0000313" key="11">
    <source>
        <dbReference type="EMBL" id="PWS35668.1"/>
    </source>
</evidence>
<dbReference type="SUPFAM" id="SSF46689">
    <property type="entry name" value="Homeodomain-like"/>
    <property type="match status" value="1"/>
</dbReference>
<keyword evidence="3" id="KW-0902">Two-component regulatory system</keyword>
<organism evidence="11 12">
    <name type="scientific">Falsiroseomonas bella</name>
    <dbReference type="NCBI Taxonomy" id="2184016"/>
    <lineage>
        <taxon>Bacteria</taxon>
        <taxon>Pseudomonadati</taxon>
        <taxon>Pseudomonadota</taxon>
        <taxon>Alphaproteobacteria</taxon>
        <taxon>Acetobacterales</taxon>
        <taxon>Roseomonadaceae</taxon>
        <taxon>Falsiroseomonas</taxon>
    </lineage>
</organism>
<dbReference type="PROSITE" id="PS50045">
    <property type="entry name" value="SIGMA54_INTERACT_4"/>
    <property type="match status" value="1"/>
</dbReference>
<feature type="domain" description="Response regulatory" evidence="10">
    <location>
        <begin position="4"/>
        <end position="118"/>
    </location>
</feature>
<proteinExistence type="predicted"/>
<dbReference type="PROSITE" id="PS00675">
    <property type="entry name" value="SIGMA54_INTERACT_1"/>
    <property type="match status" value="1"/>
</dbReference>
<evidence type="ECO:0000259" key="9">
    <source>
        <dbReference type="PROSITE" id="PS50045"/>
    </source>
</evidence>
<dbReference type="FunFam" id="3.40.50.300:FF:000006">
    <property type="entry name" value="DNA-binding transcriptional regulator NtrC"/>
    <property type="match status" value="1"/>
</dbReference>
<dbReference type="Pfam" id="PF00072">
    <property type="entry name" value="Response_reg"/>
    <property type="match status" value="1"/>
</dbReference>
<dbReference type="Gene3D" id="3.40.50.2300">
    <property type="match status" value="1"/>
</dbReference>
<evidence type="ECO:0000256" key="7">
    <source>
        <dbReference type="ARBA" id="ARBA00023163"/>
    </source>
</evidence>
<evidence type="ECO:0000256" key="4">
    <source>
        <dbReference type="ARBA" id="ARBA00023015"/>
    </source>
</evidence>
<dbReference type="RefSeq" id="WP_109872034.1">
    <property type="nucleotide sequence ID" value="NZ_QGNA01000004.1"/>
</dbReference>
<dbReference type="GO" id="GO:0006355">
    <property type="term" value="P:regulation of DNA-templated transcription"/>
    <property type="evidence" value="ECO:0007669"/>
    <property type="project" value="InterPro"/>
</dbReference>
<dbReference type="InterPro" id="IPR027417">
    <property type="entry name" value="P-loop_NTPase"/>
</dbReference>
<dbReference type="PROSITE" id="PS00688">
    <property type="entry name" value="SIGMA54_INTERACT_3"/>
    <property type="match status" value="1"/>
</dbReference>
<dbReference type="PRINTS" id="PR01590">
    <property type="entry name" value="HTHFIS"/>
</dbReference>
<evidence type="ECO:0000256" key="3">
    <source>
        <dbReference type="ARBA" id="ARBA00023012"/>
    </source>
</evidence>
<reference evidence="12" key="1">
    <citation type="submission" date="2018-05" db="EMBL/GenBank/DDBJ databases">
        <authorList>
            <person name="Du Z."/>
            <person name="Wang X."/>
        </authorList>
    </citation>
    <scope>NUCLEOTIDE SEQUENCE [LARGE SCALE GENOMIC DNA]</scope>
    <source>
        <strain evidence="12">CQN31</strain>
    </source>
</reference>
<feature type="domain" description="Sigma-54 factor interaction" evidence="9">
    <location>
        <begin position="143"/>
        <end position="381"/>
    </location>
</feature>
<gene>
    <name evidence="11" type="ORF">DFH01_18940</name>
</gene>
<dbReference type="InterPro" id="IPR003593">
    <property type="entry name" value="AAA+_ATPase"/>
</dbReference>
<dbReference type="PANTHER" id="PTHR32071:SF113">
    <property type="entry name" value="ALGINATE BIOSYNTHESIS TRANSCRIPTIONAL REGULATORY PROTEIN ALGB"/>
    <property type="match status" value="1"/>
</dbReference>
<keyword evidence="5" id="KW-0238">DNA-binding</keyword>
<dbReference type="PROSITE" id="PS50110">
    <property type="entry name" value="RESPONSE_REGULATORY"/>
    <property type="match status" value="1"/>
</dbReference>
<dbReference type="InterPro" id="IPR025943">
    <property type="entry name" value="Sigma_54_int_dom_ATP-bd_2"/>
</dbReference>
<dbReference type="InterPro" id="IPR009057">
    <property type="entry name" value="Homeodomain-like_sf"/>
</dbReference>
<keyword evidence="12" id="KW-1185">Reference proteome</keyword>
<dbReference type="PANTHER" id="PTHR32071">
    <property type="entry name" value="TRANSCRIPTIONAL REGULATORY PROTEIN"/>
    <property type="match status" value="1"/>
</dbReference>
<keyword evidence="2" id="KW-0067">ATP-binding</keyword>
<dbReference type="AlphaFoldDB" id="A0A317FDM3"/>
<accession>A0A317FDM3</accession>
<evidence type="ECO:0000256" key="1">
    <source>
        <dbReference type="ARBA" id="ARBA00022741"/>
    </source>
</evidence>